<proteinExistence type="predicted"/>
<evidence type="ECO:0000313" key="1">
    <source>
        <dbReference type="EMBL" id="KAK3073938.1"/>
    </source>
</evidence>
<dbReference type="Proteomes" id="UP001186974">
    <property type="component" value="Unassembled WGS sequence"/>
</dbReference>
<sequence>PFASLEDLTQTTEQLFAHLYHNISSRFVKDHGISVFGNNEQDLHEDSFTNPYRTLEFIPTLESIICKQLDFPGWRMPDLTMPQASEELRQLFERLDARLPTDPTLPRLLDELSSLYIEPLCMQPTWITYHPLALSPLAKSFTDGKSGQEVAARAELFIKGKEYVNCYEEENDPFEQRKKFEMQRSFTGEDDAEIPDRIDENYLECLEWGLPPTGGWGCGVDRLVMLFSGTERIQDVLSFGTLRNVVSMGKEWRR</sequence>
<name>A0ACC3DGY0_9PEZI</name>
<organism evidence="1 2">
    <name type="scientific">Coniosporium uncinatum</name>
    <dbReference type="NCBI Taxonomy" id="93489"/>
    <lineage>
        <taxon>Eukaryota</taxon>
        <taxon>Fungi</taxon>
        <taxon>Dikarya</taxon>
        <taxon>Ascomycota</taxon>
        <taxon>Pezizomycotina</taxon>
        <taxon>Dothideomycetes</taxon>
        <taxon>Dothideomycetes incertae sedis</taxon>
        <taxon>Coniosporium</taxon>
    </lineage>
</organism>
<accession>A0ACC3DGY0</accession>
<reference evidence="1" key="1">
    <citation type="submission" date="2024-09" db="EMBL/GenBank/DDBJ databases">
        <title>Black Yeasts Isolated from many extreme environments.</title>
        <authorList>
            <person name="Coleine C."/>
            <person name="Stajich J.E."/>
            <person name="Selbmann L."/>
        </authorList>
    </citation>
    <scope>NUCLEOTIDE SEQUENCE</scope>
    <source>
        <strain evidence="1">CCFEE 5737</strain>
    </source>
</reference>
<protein>
    <submittedName>
        <fullName evidence="1">Uncharacterized protein</fullName>
    </submittedName>
</protein>
<feature type="non-terminal residue" evidence="1">
    <location>
        <position position="1"/>
    </location>
</feature>
<dbReference type="EMBL" id="JAWDJW010004571">
    <property type="protein sequence ID" value="KAK3073938.1"/>
    <property type="molecule type" value="Genomic_DNA"/>
</dbReference>
<comment type="caution">
    <text evidence="1">The sequence shown here is derived from an EMBL/GenBank/DDBJ whole genome shotgun (WGS) entry which is preliminary data.</text>
</comment>
<keyword evidence="2" id="KW-1185">Reference proteome</keyword>
<gene>
    <name evidence="1" type="ORF">LTS18_014339</name>
</gene>
<evidence type="ECO:0000313" key="2">
    <source>
        <dbReference type="Proteomes" id="UP001186974"/>
    </source>
</evidence>